<dbReference type="EMBL" id="CM001022">
    <property type="protein sequence ID" value="EFQ23959.1"/>
    <property type="molecule type" value="Genomic_DNA"/>
</dbReference>
<dbReference type="STRING" id="584708.Apau_1540"/>
<keyword evidence="3" id="KW-1185">Reference proteome</keyword>
<dbReference type="Pfam" id="PF20501">
    <property type="entry name" value="MbhE"/>
    <property type="match status" value="1"/>
</dbReference>
<evidence type="ECO:0000259" key="1">
    <source>
        <dbReference type="Pfam" id="PF20501"/>
    </source>
</evidence>
<dbReference type="PaxDb" id="584708-Apau_1540"/>
<dbReference type="AlphaFoldDB" id="E3D153"/>
<sequence length="86" mass="9257">MYLVALLLLGGILWQGLVSVHPFGDPGEVPMDQYYLEKAQPEKAANNVVTAIVFDYRGFDTLGEGAVLFTAICSVAALFRQGGHGK</sequence>
<organism evidence="2 3">
    <name type="scientific">Aminomonas paucivorans DSM 12260</name>
    <dbReference type="NCBI Taxonomy" id="584708"/>
    <lineage>
        <taxon>Bacteria</taxon>
        <taxon>Thermotogati</taxon>
        <taxon>Synergistota</taxon>
        <taxon>Synergistia</taxon>
        <taxon>Synergistales</taxon>
        <taxon>Synergistaceae</taxon>
        <taxon>Aminomonas</taxon>
    </lineage>
</organism>
<dbReference type="eggNOG" id="COG2111">
    <property type="taxonomic scope" value="Bacteria"/>
</dbReference>
<dbReference type="HOGENOM" id="CLU_171166_0_0_0"/>
<gene>
    <name evidence="2" type="ORF">Apau_1540</name>
</gene>
<accession>E3D153</accession>
<dbReference type="InterPro" id="IPR046806">
    <property type="entry name" value="MrpA_C/MbhE"/>
</dbReference>
<evidence type="ECO:0000313" key="2">
    <source>
        <dbReference type="EMBL" id="EFQ23959.1"/>
    </source>
</evidence>
<dbReference type="Proteomes" id="UP000005096">
    <property type="component" value="Chromosome"/>
</dbReference>
<evidence type="ECO:0000313" key="3">
    <source>
        <dbReference type="Proteomes" id="UP000005096"/>
    </source>
</evidence>
<name>E3D153_9BACT</name>
<reference evidence="2 3" key="1">
    <citation type="journal article" date="2010" name="Stand. Genomic Sci.">
        <title>Non-contiguous finished genome sequence of Aminomonas paucivorans type strain (GLU-3).</title>
        <authorList>
            <person name="Pitluck S."/>
            <person name="Yasawong M."/>
            <person name="Held B."/>
            <person name="Lapidus A."/>
            <person name="Nolan M."/>
            <person name="Copeland A."/>
            <person name="Lucas S."/>
            <person name="Del Rio T.G."/>
            <person name="Tice H."/>
            <person name="Cheng J.F."/>
            <person name="Chertkov O."/>
            <person name="Goodwin L."/>
            <person name="Tapia R."/>
            <person name="Han C."/>
            <person name="Liolios K."/>
            <person name="Ivanova N."/>
            <person name="Mavromatis K."/>
            <person name="Ovchinnikova G."/>
            <person name="Pati A."/>
            <person name="Chen A."/>
            <person name="Palaniappan K."/>
            <person name="Land M."/>
            <person name="Hauser L."/>
            <person name="Chang Y.J."/>
            <person name="Jeffries C.D."/>
            <person name="Pukall R."/>
            <person name="Spring S."/>
            <person name="Rohde M."/>
            <person name="Sikorski J."/>
            <person name="Goker M."/>
            <person name="Woyke T."/>
            <person name="Bristow J."/>
            <person name="Eisen J.A."/>
            <person name="Markowitz V."/>
            <person name="Hugenholtz P."/>
            <person name="Kyrpides N.C."/>
            <person name="Klenk H.P."/>
        </authorList>
    </citation>
    <scope>NUCLEOTIDE SEQUENCE [LARGE SCALE GENOMIC DNA]</scope>
    <source>
        <strain evidence="2 3">DSM 12260</strain>
    </source>
</reference>
<proteinExistence type="predicted"/>
<feature type="domain" description="MrpA C-terminal/MbhE" evidence="1">
    <location>
        <begin position="31"/>
        <end position="80"/>
    </location>
</feature>
<protein>
    <submittedName>
        <fullName evidence="2">Membrane-bound hydrogenase MBH 2, subunit Mbh2E (Na+/H+ transporter subunit)</fullName>
    </submittedName>
</protein>